<dbReference type="InterPro" id="IPR007557">
    <property type="entry name" value="PSP1_C"/>
</dbReference>
<reference evidence="2" key="2">
    <citation type="journal article" date="2021" name="PeerJ">
        <title>Extensive microbial diversity within the chicken gut microbiome revealed by metagenomics and culture.</title>
        <authorList>
            <person name="Gilroy R."/>
            <person name="Ravi A."/>
            <person name="Getino M."/>
            <person name="Pursley I."/>
            <person name="Horton D.L."/>
            <person name="Alikhan N.F."/>
            <person name="Baker D."/>
            <person name="Gharbi K."/>
            <person name="Hall N."/>
            <person name="Watson M."/>
            <person name="Adriaenssens E.M."/>
            <person name="Foster-Nyarko E."/>
            <person name="Jarju S."/>
            <person name="Secka A."/>
            <person name="Antonio M."/>
            <person name="Oren A."/>
            <person name="Chaudhuri R.R."/>
            <person name="La Ragione R."/>
            <person name="Hildebrand F."/>
            <person name="Pallen M.J."/>
        </authorList>
    </citation>
    <scope>NUCLEOTIDE SEQUENCE</scope>
    <source>
        <strain evidence="2">14700</strain>
    </source>
</reference>
<protein>
    <recommendedName>
        <fullName evidence="1">PSP1 C-terminal domain-containing protein</fullName>
    </recommendedName>
</protein>
<organism evidence="2 3">
    <name type="scientific">Candidatus Ornithospirochaeta stercoravium</name>
    <dbReference type="NCBI Taxonomy" id="2840897"/>
    <lineage>
        <taxon>Bacteria</taxon>
        <taxon>Pseudomonadati</taxon>
        <taxon>Spirochaetota</taxon>
        <taxon>Spirochaetia</taxon>
        <taxon>Spirochaetales</taxon>
        <taxon>Spirochaetaceae</taxon>
        <taxon>Spirochaetaceae incertae sedis</taxon>
        <taxon>Candidatus Ornithospirochaeta</taxon>
    </lineage>
</organism>
<name>A0A9D9IB03_9SPIO</name>
<sequence length="343" mass="39123">MKHNPAEEDDYAYVYVIKNPSYNDVCLCAWDSILYAGTPVVYDTRFGLDLGIVVGPAPLPGSPYVPGSADVRGACLHFKGENEEDDVRYTSDENAHQCDSCFCCQVVKEPERIKVEGEVPWIDHLATPSEMARYTENTSKEEEALRICREKIRKHNLQMKLVTTHFLLGEPKVIFFFTADERVDFRELVKDLVSVFRMRIELRQIGVRDESRLIGGLSVCGRDYCCHLMTREMEPVTIKMAKEQNLSLNSAKISGPCGRLLCCLAYEYDYYMEEKAGCPPEGTKIRLDHELWRVSEINILSRKITVQGSEGRTIAIPFSEISFNSATGYWEVSEEYEEELFST</sequence>
<dbReference type="PANTHER" id="PTHR43830:SF3">
    <property type="entry name" value="PROTEIN PSP1"/>
    <property type="match status" value="1"/>
</dbReference>
<dbReference type="EMBL" id="JADIMF010000026">
    <property type="protein sequence ID" value="MBO8468504.1"/>
    <property type="molecule type" value="Genomic_DNA"/>
</dbReference>
<dbReference type="Pfam" id="PF04468">
    <property type="entry name" value="PSP1"/>
    <property type="match status" value="1"/>
</dbReference>
<dbReference type="NCBIfam" id="NF041131">
    <property type="entry name" value="RicT_YaaT_fam"/>
    <property type="match status" value="1"/>
</dbReference>
<dbReference type="InterPro" id="IPR047767">
    <property type="entry name" value="PSP1-like"/>
</dbReference>
<feature type="domain" description="PSP1 C-terminal" evidence="1">
    <location>
        <begin position="120"/>
        <end position="205"/>
    </location>
</feature>
<evidence type="ECO:0000313" key="2">
    <source>
        <dbReference type="EMBL" id="MBO8468504.1"/>
    </source>
</evidence>
<dbReference type="Proteomes" id="UP000810292">
    <property type="component" value="Unassembled WGS sequence"/>
</dbReference>
<reference evidence="2" key="1">
    <citation type="submission" date="2020-10" db="EMBL/GenBank/DDBJ databases">
        <authorList>
            <person name="Gilroy R."/>
        </authorList>
    </citation>
    <scope>NUCLEOTIDE SEQUENCE</scope>
    <source>
        <strain evidence="2">14700</strain>
    </source>
</reference>
<proteinExistence type="predicted"/>
<dbReference type="AlphaFoldDB" id="A0A9D9IB03"/>
<evidence type="ECO:0000259" key="1">
    <source>
        <dbReference type="PROSITE" id="PS51411"/>
    </source>
</evidence>
<accession>A0A9D9IB03</accession>
<dbReference type="GO" id="GO:0005737">
    <property type="term" value="C:cytoplasm"/>
    <property type="evidence" value="ECO:0007669"/>
    <property type="project" value="TreeGrafter"/>
</dbReference>
<evidence type="ECO:0000313" key="3">
    <source>
        <dbReference type="Proteomes" id="UP000810292"/>
    </source>
</evidence>
<comment type="caution">
    <text evidence="2">The sequence shown here is derived from an EMBL/GenBank/DDBJ whole genome shotgun (WGS) entry which is preliminary data.</text>
</comment>
<dbReference type="PROSITE" id="PS51411">
    <property type="entry name" value="PSP1_C"/>
    <property type="match status" value="1"/>
</dbReference>
<gene>
    <name evidence="2" type="ORF">IAA72_01810</name>
</gene>
<dbReference type="PANTHER" id="PTHR43830">
    <property type="entry name" value="PROTEIN PSP1"/>
    <property type="match status" value="1"/>
</dbReference>